<keyword evidence="6 11" id="KW-0378">Hydrolase</keyword>
<keyword evidence="8 12" id="KW-1133">Transmembrane helix</keyword>
<comment type="caution">
    <text evidence="14">The sequence shown here is derived from an EMBL/GenBank/DDBJ whole genome shotgun (WGS) entry which is preliminary data.</text>
</comment>
<dbReference type="RefSeq" id="WP_181061922.1">
    <property type="nucleotide sequence ID" value="NZ_JACDTY010000031.1"/>
</dbReference>
<name>A0A838BEI5_9HYPH</name>
<dbReference type="Proteomes" id="UP000558284">
    <property type="component" value="Unassembled WGS sequence"/>
</dbReference>
<evidence type="ECO:0000256" key="11">
    <source>
        <dbReference type="RuleBase" id="RU003983"/>
    </source>
</evidence>
<evidence type="ECO:0000313" key="14">
    <source>
        <dbReference type="EMBL" id="MBA1144988.1"/>
    </source>
</evidence>
<comment type="cofactor">
    <cofactor evidence="11">
        <name>Zn(2+)</name>
        <dbReference type="ChEBI" id="CHEBI:29105"/>
    </cofactor>
    <text evidence="11">Binds 1 zinc ion per subunit.</text>
</comment>
<comment type="subcellular location">
    <subcellularLocation>
        <location evidence="1">Cell membrane</location>
        <topology evidence="1">Multi-pass membrane protein</topology>
    </subcellularLocation>
</comment>
<reference evidence="14 15" key="1">
    <citation type="submission" date="2020-07" db="EMBL/GenBank/DDBJ databases">
        <title>Definition of the novel symbiovar canariense within Mesorhizobium novociceri, a new species of genus Mesorhizobium nodulating Cicer canariense in the Caldera de Taburiente National Park (La Palma, Canary Islands).</title>
        <authorList>
            <person name="Leon-Barrios M."/>
            <person name="Perez-Yepez J."/>
            <person name="Flores-Felix J.D."/>
            <person name="Ramirez-Baena M.H."/>
            <person name="Pulido-Suarez L."/>
            <person name="Igual J.M."/>
            <person name="Velazquez E."/>
            <person name="Peix A."/>
        </authorList>
    </citation>
    <scope>NUCLEOTIDE SEQUENCE [LARGE SCALE GENOMIC DNA]</scope>
    <source>
        <strain evidence="14 15">CCANP35</strain>
    </source>
</reference>
<organism evidence="14 15">
    <name type="scientific">Mesorhizobium neociceri</name>
    <dbReference type="NCBI Taxonomy" id="1307853"/>
    <lineage>
        <taxon>Bacteria</taxon>
        <taxon>Pseudomonadati</taxon>
        <taxon>Pseudomonadota</taxon>
        <taxon>Alphaproteobacteria</taxon>
        <taxon>Hyphomicrobiales</taxon>
        <taxon>Phyllobacteriaceae</taxon>
        <taxon>Mesorhizobium</taxon>
    </lineage>
</organism>
<evidence type="ECO:0000256" key="7">
    <source>
        <dbReference type="ARBA" id="ARBA00022833"/>
    </source>
</evidence>
<accession>A0A838BEI5</accession>
<evidence type="ECO:0000256" key="12">
    <source>
        <dbReference type="SAM" id="Phobius"/>
    </source>
</evidence>
<dbReference type="AlphaFoldDB" id="A0A838BEI5"/>
<comment type="similarity">
    <text evidence="11">Belongs to the peptidase M48 family.</text>
</comment>
<dbReference type="Pfam" id="PF01435">
    <property type="entry name" value="Peptidase_M48"/>
    <property type="match status" value="1"/>
</dbReference>
<evidence type="ECO:0000259" key="13">
    <source>
        <dbReference type="Pfam" id="PF01435"/>
    </source>
</evidence>
<dbReference type="CDD" id="cd07328">
    <property type="entry name" value="M48_Ste24p_like"/>
    <property type="match status" value="1"/>
</dbReference>
<keyword evidence="2" id="KW-1003">Cell membrane</keyword>
<evidence type="ECO:0000256" key="3">
    <source>
        <dbReference type="ARBA" id="ARBA00022670"/>
    </source>
</evidence>
<protein>
    <submittedName>
        <fullName evidence="14">M48 family metalloprotease</fullName>
    </submittedName>
</protein>
<feature type="transmembrane region" description="Helical" evidence="12">
    <location>
        <begin position="40"/>
        <end position="68"/>
    </location>
</feature>
<dbReference type="InterPro" id="IPR050083">
    <property type="entry name" value="HtpX_protease"/>
</dbReference>
<evidence type="ECO:0000256" key="2">
    <source>
        <dbReference type="ARBA" id="ARBA00022475"/>
    </source>
</evidence>
<keyword evidence="3 11" id="KW-0645">Protease</keyword>
<evidence type="ECO:0000256" key="5">
    <source>
        <dbReference type="ARBA" id="ARBA00022723"/>
    </source>
</evidence>
<evidence type="ECO:0000256" key="10">
    <source>
        <dbReference type="ARBA" id="ARBA00023136"/>
    </source>
</evidence>
<proteinExistence type="inferred from homology"/>
<dbReference type="GO" id="GO:0005886">
    <property type="term" value="C:plasma membrane"/>
    <property type="evidence" value="ECO:0007669"/>
    <property type="project" value="UniProtKB-SubCell"/>
</dbReference>
<keyword evidence="4 12" id="KW-0812">Transmembrane</keyword>
<dbReference type="InterPro" id="IPR001915">
    <property type="entry name" value="Peptidase_M48"/>
</dbReference>
<dbReference type="GO" id="GO:0046872">
    <property type="term" value="F:metal ion binding"/>
    <property type="evidence" value="ECO:0007669"/>
    <property type="project" value="UniProtKB-KW"/>
</dbReference>
<sequence length="356" mass="39167">MSRLIVSAGRRFGRFTVLFFVVPALIIFCLWMSLLDSHPIWFIASGFVAMPIATTALAFLFGTLFAGFRRSKVKGISEAEAPGLWALWRSVAGPRRAARTVVVLEDNLNASVREERTLFGLLGNRLFLTVGIPLLAVTDETALAAILAHEDAHVRNKDTNGSLNLAEFENGFGFVFEYAPPGTTISGSLLHAAIGWLSESFEREEIRLSREAEIKADRHAASSGAAEQAARALLLLATADVHFKQTVHDPLQHELRGALRPPRPPLDRILEAVGQLREPIFLNACARKAWASPDDEKSTHPSWAQRLAALGYTEPPHLDPIAVTALSTLVSSSTGQRHIAEFDAKWTARMEDYLQR</sequence>
<dbReference type="PANTHER" id="PTHR43221:SF1">
    <property type="entry name" value="PROTEASE HTPX"/>
    <property type="match status" value="1"/>
</dbReference>
<keyword evidence="5" id="KW-0479">Metal-binding</keyword>
<evidence type="ECO:0000256" key="1">
    <source>
        <dbReference type="ARBA" id="ARBA00004651"/>
    </source>
</evidence>
<gene>
    <name evidence="14" type="ORF">H0241_32870</name>
</gene>
<keyword evidence="9 11" id="KW-0482">Metalloprotease</keyword>
<feature type="domain" description="Peptidase M48" evidence="13">
    <location>
        <begin position="124"/>
        <end position="312"/>
    </location>
</feature>
<evidence type="ECO:0000256" key="6">
    <source>
        <dbReference type="ARBA" id="ARBA00022801"/>
    </source>
</evidence>
<keyword evidence="10 12" id="KW-0472">Membrane</keyword>
<evidence type="ECO:0000256" key="4">
    <source>
        <dbReference type="ARBA" id="ARBA00022692"/>
    </source>
</evidence>
<dbReference type="GO" id="GO:0006508">
    <property type="term" value="P:proteolysis"/>
    <property type="evidence" value="ECO:0007669"/>
    <property type="project" value="UniProtKB-KW"/>
</dbReference>
<feature type="transmembrane region" description="Helical" evidence="12">
    <location>
        <begin position="12"/>
        <end position="34"/>
    </location>
</feature>
<dbReference type="EMBL" id="JACDTY010000031">
    <property type="protein sequence ID" value="MBA1144988.1"/>
    <property type="molecule type" value="Genomic_DNA"/>
</dbReference>
<keyword evidence="7 11" id="KW-0862">Zinc</keyword>
<dbReference type="GO" id="GO:0004222">
    <property type="term" value="F:metalloendopeptidase activity"/>
    <property type="evidence" value="ECO:0007669"/>
    <property type="project" value="InterPro"/>
</dbReference>
<evidence type="ECO:0000256" key="9">
    <source>
        <dbReference type="ARBA" id="ARBA00023049"/>
    </source>
</evidence>
<evidence type="ECO:0000256" key="8">
    <source>
        <dbReference type="ARBA" id="ARBA00022989"/>
    </source>
</evidence>
<dbReference type="PANTHER" id="PTHR43221">
    <property type="entry name" value="PROTEASE HTPX"/>
    <property type="match status" value="1"/>
</dbReference>
<keyword evidence="15" id="KW-1185">Reference proteome</keyword>
<evidence type="ECO:0000313" key="15">
    <source>
        <dbReference type="Proteomes" id="UP000558284"/>
    </source>
</evidence>